<dbReference type="HAMAP" id="MF_03037">
    <property type="entry name" value="ciao1"/>
    <property type="match status" value="1"/>
</dbReference>
<dbReference type="SUPFAM" id="SSF50978">
    <property type="entry name" value="WD40 repeat-like"/>
    <property type="match status" value="1"/>
</dbReference>
<dbReference type="PROSITE" id="PS50294">
    <property type="entry name" value="WD_REPEATS_REGION"/>
    <property type="match status" value="3"/>
</dbReference>
<proteinExistence type="inferred from homology"/>
<protein>
    <recommendedName>
        <fullName evidence="4">Probable cytosolic iron-sulfur protein assembly protein CIAO1 homolog</fullName>
    </recommendedName>
</protein>
<dbReference type="SMART" id="SM00320">
    <property type="entry name" value="WD40"/>
    <property type="match status" value="7"/>
</dbReference>
<dbReference type="GO" id="GO:0016226">
    <property type="term" value="P:iron-sulfur cluster assembly"/>
    <property type="evidence" value="ECO:0007669"/>
    <property type="project" value="UniProtKB-UniRule"/>
</dbReference>
<feature type="repeat" description="WD" evidence="5">
    <location>
        <begin position="10"/>
        <end position="42"/>
    </location>
</feature>
<name>A0A5J4P158_9TREM</name>
<feature type="repeat" description="WD" evidence="5">
    <location>
        <begin position="63"/>
        <end position="97"/>
    </location>
</feature>
<comment type="caution">
    <text evidence="6">The sequence shown here is derived from an EMBL/GenBank/DDBJ whole genome shotgun (WGS) entry which is preliminary data.</text>
</comment>
<feature type="repeat" description="WD" evidence="5">
    <location>
        <begin position="193"/>
        <end position="224"/>
    </location>
</feature>
<evidence type="ECO:0000256" key="4">
    <source>
        <dbReference type="HAMAP-Rule" id="MF_03037"/>
    </source>
</evidence>
<comment type="function">
    <text evidence="4">Essential component of the cytosolic iron-sulfur (Fe/S) protein assembly machinery. Required for the maturation of extramitochondrial Fe/S proteins.</text>
</comment>
<dbReference type="InterPro" id="IPR001680">
    <property type="entry name" value="WD40_rpt"/>
</dbReference>
<dbReference type="InterPro" id="IPR015943">
    <property type="entry name" value="WD40/YVTN_repeat-like_dom_sf"/>
</dbReference>
<dbReference type="EMBL" id="QNGE01000287">
    <property type="protein sequence ID" value="KAA3681078.1"/>
    <property type="molecule type" value="Genomic_DNA"/>
</dbReference>
<dbReference type="GO" id="GO:0097361">
    <property type="term" value="C:cytosolic [4Fe-4S] assembly targeting complex"/>
    <property type="evidence" value="ECO:0007669"/>
    <property type="project" value="InterPro"/>
</dbReference>
<organism evidence="6 7">
    <name type="scientific">Paragonimus westermani</name>
    <dbReference type="NCBI Taxonomy" id="34504"/>
    <lineage>
        <taxon>Eukaryota</taxon>
        <taxon>Metazoa</taxon>
        <taxon>Spiralia</taxon>
        <taxon>Lophotrochozoa</taxon>
        <taxon>Platyhelminthes</taxon>
        <taxon>Trematoda</taxon>
        <taxon>Digenea</taxon>
        <taxon>Plagiorchiida</taxon>
        <taxon>Troglotremata</taxon>
        <taxon>Troglotrematidae</taxon>
        <taxon>Paragonimus</taxon>
    </lineage>
</organism>
<feature type="repeat" description="WD" evidence="5">
    <location>
        <begin position="104"/>
        <end position="145"/>
    </location>
</feature>
<evidence type="ECO:0000256" key="5">
    <source>
        <dbReference type="PROSITE-ProRule" id="PRU00221"/>
    </source>
</evidence>
<keyword evidence="2" id="KW-0677">Repeat</keyword>
<evidence type="ECO:0000256" key="3">
    <source>
        <dbReference type="ARBA" id="ARBA00060126"/>
    </source>
</evidence>
<evidence type="ECO:0000313" key="7">
    <source>
        <dbReference type="Proteomes" id="UP000324629"/>
    </source>
</evidence>
<accession>A0A5J4P158</accession>
<dbReference type="PROSITE" id="PS50082">
    <property type="entry name" value="WD_REPEATS_2"/>
    <property type="match status" value="6"/>
</dbReference>
<evidence type="ECO:0000256" key="2">
    <source>
        <dbReference type="ARBA" id="ARBA00022737"/>
    </source>
</evidence>
<dbReference type="PROSITE" id="PS00678">
    <property type="entry name" value="WD_REPEATS_1"/>
    <property type="match status" value="1"/>
</dbReference>
<gene>
    <name evidence="6" type="ORF">DEA37_0002334</name>
</gene>
<keyword evidence="7" id="KW-1185">Reference proteome</keyword>
<feature type="repeat" description="WD" evidence="5">
    <location>
        <begin position="245"/>
        <end position="286"/>
    </location>
</feature>
<dbReference type="AlphaFoldDB" id="A0A5J4P158"/>
<dbReference type="Proteomes" id="UP000324629">
    <property type="component" value="Unassembled WGS sequence"/>
</dbReference>
<dbReference type="Pfam" id="PF00400">
    <property type="entry name" value="WD40"/>
    <property type="match status" value="7"/>
</dbReference>
<keyword evidence="1 5" id="KW-0853">WD repeat</keyword>
<dbReference type="InterPro" id="IPR036322">
    <property type="entry name" value="WD40_repeat_dom_sf"/>
</dbReference>
<dbReference type="PANTHER" id="PTHR19920:SF0">
    <property type="entry name" value="CYTOSOLIC IRON-SULFUR PROTEIN ASSEMBLY PROTEIN CIAO1-RELATED"/>
    <property type="match status" value="1"/>
</dbReference>
<comment type="function">
    <text evidence="3">Key component of the cytosolic iron-sulfur protein assembly (CIA) complex, a multiprotein complex that mediates the incorporation of iron-sulfur cluster into extramitochondrial Fe/S proteins. As a CIA complex component, interacts specifically with CIAO2A or CIAO2B and MMS19 to assist different branches of iron-sulfur protein assembly, depending of its interactors. The complex CIAO1:CIAO2B:MMS19 binds to and facilitates the assembly of most cytosolic-nuclear Fe/S proteins. CIAO1:CIAO2A specifically matures ACO1 and stabilizes IREB2. Seems to specifically modulate the transactivation activity of WT1. As part of the mitotic spindle-associated MMXD complex it may play a role in chromosome segregation.</text>
</comment>
<evidence type="ECO:0000256" key="1">
    <source>
        <dbReference type="ARBA" id="ARBA00022574"/>
    </source>
</evidence>
<dbReference type="Gene3D" id="2.130.10.10">
    <property type="entry name" value="YVTN repeat-like/Quinoprotein amine dehydrogenase"/>
    <property type="match status" value="1"/>
</dbReference>
<dbReference type="InterPro" id="IPR019775">
    <property type="entry name" value="WD40_repeat_CS"/>
</dbReference>
<comment type="similarity">
    <text evidence="4">Belongs to the WD repeat CIA1 family.</text>
</comment>
<feature type="repeat" description="WD" evidence="5">
    <location>
        <begin position="149"/>
        <end position="180"/>
    </location>
</feature>
<dbReference type="InterPro" id="IPR028608">
    <property type="entry name" value="CIAO1/Cia1"/>
</dbReference>
<sequence>MVPLRKLQSFSASNCRVWCVAWSHKGDVLASCGEDRSISFWSCAPDGSWNTLYTLPGCSQRSVRRIAWSPCDNYLASASFDATITVWKLTKSGSSLEAEALATLEGHTSEVKCVAWSPSGRLIASCGRDKSVWFWEFDEEEDVQCISVLQPHSQDVKSVSWHPFEEILVSCSYDNTLNLYHEELDDWVVAVQLNGHTSTVWKAEFSPAGDILASCSDDRSVKLWTAVGGSDKLKGANWSCIYTLSGYHTDTVFDLAWSPDGQMLATCGADNRLCVFRLPEGKLVSIAGRTQLADSPMLWGHTPSAHPEDINCVRWHPLSGLTRSTMTTNTVTGDRDLNMDAKLCTAGDDGMISFWAISTLSLNLLSASVKAID</sequence>
<reference evidence="6 7" key="1">
    <citation type="journal article" date="2019" name="Gigascience">
        <title>Whole-genome sequence of the oriental lung fluke Paragonimus westermani.</title>
        <authorList>
            <person name="Oey H."/>
            <person name="Zakrzewski M."/>
            <person name="Narain K."/>
            <person name="Devi K.R."/>
            <person name="Agatsuma T."/>
            <person name="Nawaratna S."/>
            <person name="Gobert G.N."/>
            <person name="Jones M.K."/>
            <person name="Ragan M.A."/>
            <person name="McManus D.P."/>
            <person name="Krause L."/>
        </authorList>
    </citation>
    <scope>NUCLEOTIDE SEQUENCE [LARGE SCALE GENOMIC DNA]</scope>
    <source>
        <strain evidence="6 7">IND2009</strain>
    </source>
</reference>
<dbReference type="CDD" id="cd00200">
    <property type="entry name" value="WD40"/>
    <property type="match status" value="1"/>
</dbReference>
<dbReference type="PANTHER" id="PTHR19920">
    <property type="entry name" value="WD40 PROTEIN CIAO1"/>
    <property type="match status" value="1"/>
</dbReference>
<evidence type="ECO:0000313" key="6">
    <source>
        <dbReference type="EMBL" id="KAA3681078.1"/>
    </source>
</evidence>
<dbReference type="FunFam" id="2.130.10.10:FF:000136">
    <property type="entry name" value="Probable cytosolic iron-sulfur protein assembly protein CIAO1"/>
    <property type="match status" value="1"/>
</dbReference>